<protein>
    <submittedName>
        <fullName evidence="1">Uncharacterized protein</fullName>
    </submittedName>
</protein>
<comment type="caution">
    <text evidence="1">The sequence shown here is derived from an EMBL/GenBank/DDBJ whole genome shotgun (WGS) entry which is preliminary data.</text>
</comment>
<organism evidence="1 2">
    <name type="scientific">Liparis tanakae</name>
    <name type="common">Tanaka's snailfish</name>
    <dbReference type="NCBI Taxonomy" id="230148"/>
    <lineage>
        <taxon>Eukaryota</taxon>
        <taxon>Metazoa</taxon>
        <taxon>Chordata</taxon>
        <taxon>Craniata</taxon>
        <taxon>Vertebrata</taxon>
        <taxon>Euteleostomi</taxon>
        <taxon>Actinopterygii</taxon>
        <taxon>Neopterygii</taxon>
        <taxon>Teleostei</taxon>
        <taxon>Neoteleostei</taxon>
        <taxon>Acanthomorphata</taxon>
        <taxon>Eupercaria</taxon>
        <taxon>Perciformes</taxon>
        <taxon>Cottioidei</taxon>
        <taxon>Cottales</taxon>
        <taxon>Liparidae</taxon>
        <taxon>Liparis</taxon>
    </lineage>
</organism>
<gene>
    <name evidence="1" type="ORF">EYF80_049757</name>
</gene>
<dbReference type="AlphaFoldDB" id="A0A4Z2FGQ7"/>
<keyword evidence="2" id="KW-1185">Reference proteome</keyword>
<dbReference type="EMBL" id="SRLO01001220">
    <property type="protein sequence ID" value="TNN40085.1"/>
    <property type="molecule type" value="Genomic_DNA"/>
</dbReference>
<sequence>MHDLKERPSPVCSSGITIQVSDTTFARSWFNRRCYVEALTLFVTHYPPLCELEQSFWNAFHQSRSLTAGGYEKGNKTGSGSTTLN</sequence>
<reference evidence="1 2" key="1">
    <citation type="submission" date="2019-03" db="EMBL/GenBank/DDBJ databases">
        <title>First draft genome of Liparis tanakae, snailfish: a comprehensive survey of snailfish specific genes.</title>
        <authorList>
            <person name="Kim W."/>
            <person name="Song I."/>
            <person name="Jeong J.-H."/>
            <person name="Kim D."/>
            <person name="Kim S."/>
            <person name="Ryu S."/>
            <person name="Song J.Y."/>
            <person name="Lee S.K."/>
        </authorList>
    </citation>
    <scope>NUCLEOTIDE SEQUENCE [LARGE SCALE GENOMIC DNA]</scope>
    <source>
        <tissue evidence="1">Muscle</tissue>
    </source>
</reference>
<evidence type="ECO:0000313" key="1">
    <source>
        <dbReference type="EMBL" id="TNN40085.1"/>
    </source>
</evidence>
<evidence type="ECO:0000313" key="2">
    <source>
        <dbReference type="Proteomes" id="UP000314294"/>
    </source>
</evidence>
<proteinExistence type="predicted"/>
<accession>A0A4Z2FGQ7</accession>
<dbReference type="Proteomes" id="UP000314294">
    <property type="component" value="Unassembled WGS sequence"/>
</dbReference>
<name>A0A4Z2FGQ7_9TELE</name>